<evidence type="ECO:0000313" key="2">
    <source>
        <dbReference type="Proteomes" id="UP000252100"/>
    </source>
</evidence>
<dbReference type="RefSeq" id="WP_114373045.1">
    <property type="nucleotide sequence ID" value="NZ_CP031092.1"/>
</dbReference>
<dbReference type="AlphaFoldDB" id="A0A345BZG3"/>
<accession>A0A345BZG3</accession>
<reference evidence="1 2" key="1">
    <citation type="journal article" date="2018" name="J. Microbiol.">
        <title>Salicibibacter kimchii gen. nov., sp. nov., a moderately halophilic and alkalitolerant bacterium in the family Bacillaceae, isolated from kimchi.</title>
        <authorList>
            <person name="Jang J.Y."/>
            <person name="Oh Y.J."/>
            <person name="Lim S.K."/>
            <person name="Park H.K."/>
            <person name="Lee C."/>
            <person name="Kim J.Y."/>
            <person name="Lee M.A."/>
            <person name="Choi H.J."/>
        </authorList>
    </citation>
    <scope>NUCLEOTIDE SEQUENCE [LARGE SCALE GENOMIC DNA]</scope>
    <source>
        <strain evidence="1 2">NKC1-1</strain>
    </source>
</reference>
<sequence length="52" mass="5774">MHEARVCEIAEEVAPELYISLSGEVSPEIREYPRTSTTVANVVVQSEVFPPL</sequence>
<organism evidence="1 2">
    <name type="scientific">Salicibibacter kimchii</name>
    <dbReference type="NCBI Taxonomy" id="2099786"/>
    <lineage>
        <taxon>Bacteria</taxon>
        <taxon>Bacillati</taxon>
        <taxon>Bacillota</taxon>
        <taxon>Bacilli</taxon>
        <taxon>Bacillales</taxon>
        <taxon>Bacillaceae</taxon>
        <taxon>Salicibibacter</taxon>
    </lineage>
</organism>
<dbReference type="KEGG" id="rue:DT065_10150"/>
<protein>
    <submittedName>
        <fullName evidence="1">Uncharacterized protein</fullName>
    </submittedName>
</protein>
<evidence type="ECO:0000313" key="1">
    <source>
        <dbReference type="EMBL" id="AXF56344.1"/>
    </source>
</evidence>
<gene>
    <name evidence="1" type="ORF">DT065_10150</name>
</gene>
<name>A0A345BZG3_9BACI</name>
<dbReference type="EMBL" id="CP031092">
    <property type="protein sequence ID" value="AXF56344.1"/>
    <property type="molecule type" value="Genomic_DNA"/>
</dbReference>
<dbReference type="Proteomes" id="UP000252100">
    <property type="component" value="Chromosome"/>
</dbReference>
<proteinExistence type="predicted"/>
<keyword evidence="2" id="KW-1185">Reference proteome</keyword>